<dbReference type="AlphaFoldDB" id="A0AAJ1A6E5"/>
<organism evidence="1 2">
    <name type="scientific">Rhizobium leguminosarum</name>
    <dbReference type="NCBI Taxonomy" id="384"/>
    <lineage>
        <taxon>Bacteria</taxon>
        <taxon>Pseudomonadati</taxon>
        <taxon>Pseudomonadota</taxon>
        <taxon>Alphaproteobacteria</taxon>
        <taxon>Hyphomicrobiales</taxon>
        <taxon>Rhizobiaceae</taxon>
        <taxon>Rhizobium/Agrobacterium group</taxon>
        <taxon>Rhizobium</taxon>
    </lineage>
</organism>
<protein>
    <submittedName>
        <fullName evidence="1">Uncharacterized protein</fullName>
    </submittedName>
</protein>
<evidence type="ECO:0000313" key="1">
    <source>
        <dbReference type="EMBL" id="MBY5627976.1"/>
    </source>
</evidence>
<sequence length="208" mass="22693">MRLVIWAAILVSAATRRVNMFRRTLVGLLAMGLPTGLAGGALAKDVVFYKIGKLPDFSGIVVKDGNMFAPFEMIDTGYNGAGDGTGRMKMLVKLGPGGKQNCTTSEWVDDDTTSYVKSCASVADIGSGRYTIKVVVTYDNSAWLATYPEDLQMLKKDNHVKERRYEIDFSISGRSCSATMVKRTYIPLDGRKRVPSTVGDLGCTVNRN</sequence>
<dbReference type="Proteomes" id="UP000825699">
    <property type="component" value="Unassembled WGS sequence"/>
</dbReference>
<proteinExistence type="predicted"/>
<name>A0AAJ1A6E5_RHILE</name>
<evidence type="ECO:0000313" key="2">
    <source>
        <dbReference type="Proteomes" id="UP000825699"/>
    </source>
</evidence>
<accession>A0AAJ1A6E5</accession>
<reference evidence="1" key="1">
    <citation type="submission" date="2020-04" db="EMBL/GenBank/DDBJ databases">
        <title>Global-level population genomics supports evidence of horizontal gene transfer on evolution of Rhizobia in Lentils.</title>
        <authorList>
            <person name="Gai Y."/>
            <person name="Cook D."/>
            <person name="Riely B."/>
        </authorList>
    </citation>
    <scope>NUCLEOTIDE SEQUENCE</scope>
    <source>
        <strain evidence="1">Derici101B</strain>
    </source>
</reference>
<gene>
    <name evidence="1" type="ORF">HFO42_07580</name>
</gene>
<dbReference type="RefSeq" id="WP_222259678.1">
    <property type="nucleotide sequence ID" value="NZ_JAAXEB010000003.1"/>
</dbReference>
<comment type="caution">
    <text evidence="1">The sequence shown here is derived from an EMBL/GenBank/DDBJ whole genome shotgun (WGS) entry which is preliminary data.</text>
</comment>
<dbReference type="EMBL" id="JAAXEP010000003">
    <property type="protein sequence ID" value="MBY5627976.1"/>
    <property type="molecule type" value="Genomic_DNA"/>
</dbReference>